<protein>
    <submittedName>
        <fullName evidence="1">Uncharacterized protein</fullName>
    </submittedName>
</protein>
<reference evidence="1" key="1">
    <citation type="submission" date="2018-02" db="EMBL/GenBank/DDBJ databases">
        <title>Rhizophora mucronata_Transcriptome.</title>
        <authorList>
            <person name="Meera S.P."/>
            <person name="Sreeshan A."/>
            <person name="Augustine A."/>
        </authorList>
    </citation>
    <scope>NUCLEOTIDE SEQUENCE</scope>
    <source>
        <tissue evidence="1">Leaf</tissue>
    </source>
</reference>
<dbReference type="EMBL" id="GGEC01059572">
    <property type="protein sequence ID" value="MBX40056.1"/>
    <property type="molecule type" value="Transcribed_RNA"/>
</dbReference>
<name>A0A2P2NC54_RHIMU</name>
<sequence>MSQCSSKFVLKFSIVCLMNLHSPLCPCGRLLCVKECGGQFLSRWVPNHSVSDHD</sequence>
<dbReference type="AlphaFoldDB" id="A0A2P2NC54"/>
<organism evidence="1">
    <name type="scientific">Rhizophora mucronata</name>
    <name type="common">Asiatic mangrove</name>
    <dbReference type="NCBI Taxonomy" id="61149"/>
    <lineage>
        <taxon>Eukaryota</taxon>
        <taxon>Viridiplantae</taxon>
        <taxon>Streptophyta</taxon>
        <taxon>Embryophyta</taxon>
        <taxon>Tracheophyta</taxon>
        <taxon>Spermatophyta</taxon>
        <taxon>Magnoliopsida</taxon>
        <taxon>eudicotyledons</taxon>
        <taxon>Gunneridae</taxon>
        <taxon>Pentapetalae</taxon>
        <taxon>rosids</taxon>
        <taxon>fabids</taxon>
        <taxon>Malpighiales</taxon>
        <taxon>Rhizophoraceae</taxon>
        <taxon>Rhizophora</taxon>
    </lineage>
</organism>
<accession>A0A2P2NC54</accession>
<proteinExistence type="predicted"/>
<evidence type="ECO:0000313" key="1">
    <source>
        <dbReference type="EMBL" id="MBX40056.1"/>
    </source>
</evidence>